<name>A0ABU3Y100_9GAMM</name>
<evidence type="ECO:0000313" key="2">
    <source>
        <dbReference type="EMBL" id="MDV3443850.1"/>
    </source>
</evidence>
<evidence type="ECO:0000313" key="3">
    <source>
        <dbReference type="Proteomes" id="UP001273935"/>
    </source>
</evidence>
<protein>
    <submittedName>
        <fullName evidence="2">Uncharacterized protein</fullName>
    </submittedName>
</protein>
<dbReference type="EMBL" id="JAWJUL010000294">
    <property type="protein sequence ID" value="MDV3443850.1"/>
    <property type="molecule type" value="Genomic_DNA"/>
</dbReference>
<feature type="region of interest" description="Disordered" evidence="1">
    <location>
        <begin position="34"/>
        <end position="53"/>
    </location>
</feature>
<proteinExistence type="predicted"/>
<feature type="non-terminal residue" evidence="2">
    <location>
        <position position="135"/>
    </location>
</feature>
<accession>A0ABU3Y100</accession>
<reference evidence="2 3" key="1">
    <citation type="submission" date="2023-10" db="EMBL/GenBank/DDBJ databases">
        <title>Pseudomonas otitidis isolated from a paediatric patient with cystic fibrosis in Chile.</title>
        <authorList>
            <person name="Amsteins-Romero L."/>
            <person name="Opazo-Capurro A."/>
            <person name="Matus-Kohler M."/>
            <person name="Gonzalez-Rocha G."/>
        </authorList>
    </citation>
    <scope>NUCLEOTIDE SEQUENCE [LARGE SCALE GENOMIC DNA]</scope>
    <source>
        <strain evidence="2 3">P-714</strain>
    </source>
</reference>
<evidence type="ECO:0000256" key="1">
    <source>
        <dbReference type="SAM" id="MobiDB-lite"/>
    </source>
</evidence>
<comment type="caution">
    <text evidence="2">The sequence shown here is derived from an EMBL/GenBank/DDBJ whole genome shotgun (WGS) entry which is preliminary data.</text>
</comment>
<dbReference type="Proteomes" id="UP001273935">
    <property type="component" value="Unassembled WGS sequence"/>
</dbReference>
<gene>
    <name evidence="2" type="ORF">R0G64_31020</name>
</gene>
<sequence>MLNTQMFRGPLLVALYPGWDFEEVFILQNLSAEPTTNESTIPDPRRPGLPPLDQVTSTSQMVISGEAVSFSAKAAAIAMYGSVERVPQGTVTDEEHDARVGRVIKLEKLTLDVTEVTSADGSTTYTRNIDWALSF</sequence>
<keyword evidence="3" id="KW-1185">Reference proteome</keyword>
<organism evidence="2 3">
    <name type="scientific">Metapseudomonas otitidis</name>
    <dbReference type="NCBI Taxonomy" id="319939"/>
    <lineage>
        <taxon>Bacteria</taxon>
        <taxon>Pseudomonadati</taxon>
        <taxon>Pseudomonadota</taxon>
        <taxon>Gammaproteobacteria</taxon>
        <taxon>Pseudomonadales</taxon>
        <taxon>Pseudomonadaceae</taxon>
        <taxon>Metapseudomonas</taxon>
    </lineage>
</organism>